<reference evidence="1" key="1">
    <citation type="journal article" date="2023" name="Int. J. Syst. Evol. Microbiol.">
        <title>Methylocystis iwaonis sp. nov., a type II methane-oxidizing bacterium from surface soil of a rice paddy field in Japan, and emended description of the genus Methylocystis (ex Whittenbury et al. 1970) Bowman et al. 1993.</title>
        <authorList>
            <person name="Kaise H."/>
            <person name="Sawadogo J.B."/>
            <person name="Alam M.S."/>
            <person name="Ueno C."/>
            <person name="Dianou D."/>
            <person name="Shinjo R."/>
            <person name="Asakawa S."/>
        </authorList>
    </citation>
    <scope>NUCLEOTIDE SEQUENCE</scope>
    <source>
        <strain evidence="1">LMG27198</strain>
    </source>
</reference>
<sequence length="59" mass="6496">MQSPKASAVEPARQLTLIFDNNKLERLGSAERDKIISALAQILMQAAGLSVEELDDDKR</sequence>
<organism evidence="1 2">
    <name type="scientific">Methylocystis echinoides</name>
    <dbReference type="NCBI Taxonomy" id="29468"/>
    <lineage>
        <taxon>Bacteria</taxon>
        <taxon>Pseudomonadati</taxon>
        <taxon>Pseudomonadota</taxon>
        <taxon>Alphaproteobacteria</taxon>
        <taxon>Hyphomicrobiales</taxon>
        <taxon>Methylocystaceae</taxon>
        <taxon>Methylocystis</taxon>
    </lineage>
</organism>
<name>A0A9W6GYQ2_9HYPH</name>
<dbReference type="AlphaFoldDB" id="A0A9W6GYQ2"/>
<proteinExistence type="predicted"/>
<accession>A0A9W6GYQ2</accession>
<keyword evidence="2" id="KW-1185">Reference proteome</keyword>
<comment type="caution">
    <text evidence="1">The sequence shown here is derived from an EMBL/GenBank/DDBJ whole genome shotgun (WGS) entry which is preliminary data.</text>
</comment>
<gene>
    <name evidence="1" type="ORF">LMG27198_44240</name>
</gene>
<evidence type="ECO:0000313" key="1">
    <source>
        <dbReference type="EMBL" id="GLI95432.1"/>
    </source>
</evidence>
<evidence type="ECO:0000313" key="2">
    <source>
        <dbReference type="Proteomes" id="UP001144323"/>
    </source>
</evidence>
<dbReference type="Proteomes" id="UP001144323">
    <property type="component" value="Unassembled WGS sequence"/>
</dbReference>
<dbReference type="EMBL" id="BSEC01000003">
    <property type="protein sequence ID" value="GLI95432.1"/>
    <property type="molecule type" value="Genomic_DNA"/>
</dbReference>
<protein>
    <submittedName>
        <fullName evidence="1">Uncharacterized protein</fullName>
    </submittedName>
</protein>